<dbReference type="GO" id="GO:0043565">
    <property type="term" value="F:sequence-specific DNA binding"/>
    <property type="evidence" value="ECO:0007669"/>
    <property type="project" value="InterPro"/>
</dbReference>
<proteinExistence type="predicted"/>
<evidence type="ECO:0000259" key="4">
    <source>
        <dbReference type="PROSITE" id="PS50956"/>
    </source>
</evidence>
<dbReference type="GO" id="GO:0043200">
    <property type="term" value="P:response to amino acid"/>
    <property type="evidence" value="ECO:0007669"/>
    <property type="project" value="TreeGrafter"/>
</dbReference>
<protein>
    <submittedName>
        <fullName evidence="5">Lrp/AsnC family transcriptional regulator</fullName>
    </submittedName>
</protein>
<gene>
    <name evidence="5" type="ORF">D3P09_23370</name>
</gene>
<evidence type="ECO:0000256" key="3">
    <source>
        <dbReference type="ARBA" id="ARBA00023163"/>
    </source>
</evidence>
<keyword evidence="3" id="KW-0804">Transcription</keyword>
<dbReference type="Proteomes" id="UP000267798">
    <property type="component" value="Unassembled WGS sequence"/>
</dbReference>
<evidence type="ECO:0000256" key="1">
    <source>
        <dbReference type="ARBA" id="ARBA00023015"/>
    </source>
</evidence>
<dbReference type="InterPro" id="IPR036388">
    <property type="entry name" value="WH-like_DNA-bd_sf"/>
</dbReference>
<dbReference type="AlphaFoldDB" id="A0A3A6PH23"/>
<accession>A0A3A6PH23</accession>
<dbReference type="InterPro" id="IPR000485">
    <property type="entry name" value="AsnC-type_HTH_dom"/>
</dbReference>
<dbReference type="PROSITE" id="PS50956">
    <property type="entry name" value="HTH_ASNC_2"/>
    <property type="match status" value="1"/>
</dbReference>
<dbReference type="SUPFAM" id="SSF46785">
    <property type="entry name" value="Winged helix' DNA-binding domain"/>
    <property type="match status" value="1"/>
</dbReference>
<dbReference type="EMBL" id="QXQB01000006">
    <property type="protein sequence ID" value="RJX37439.1"/>
    <property type="molecule type" value="Genomic_DNA"/>
</dbReference>
<dbReference type="SMART" id="SM00344">
    <property type="entry name" value="HTH_ASNC"/>
    <property type="match status" value="1"/>
</dbReference>
<evidence type="ECO:0000313" key="6">
    <source>
        <dbReference type="Proteomes" id="UP000267798"/>
    </source>
</evidence>
<reference evidence="5 6" key="1">
    <citation type="submission" date="2018-09" db="EMBL/GenBank/DDBJ databases">
        <title>Paenibacillus aracenensis nov. sp. isolated from a cave in southern Spain.</title>
        <authorList>
            <person name="Jurado V."/>
            <person name="Gutierrez-Patricio S."/>
            <person name="Gonzalez-Pimentel J.L."/>
            <person name="Miller A.Z."/>
            <person name="Laiz L."/>
            <person name="Saiz-Jimenez C."/>
        </authorList>
    </citation>
    <scope>NUCLEOTIDE SEQUENCE [LARGE SCALE GENOMIC DNA]</scope>
    <source>
        <strain evidence="5 6">JCM 19203</strain>
    </source>
</reference>
<dbReference type="InterPro" id="IPR019887">
    <property type="entry name" value="Tscrpt_reg_AsnC/Lrp_C"/>
</dbReference>
<sequence length="137" mass="15555">MLDKTDHAILACLQSNARMQMKEIGERVHMTGQAVANRIARLEELGVLLGYTVKLDDSKLEKPFEAMVTVFLPSNHHSAFRDWAVSEPAVTELHRVTGEGCYWMKVRYGDPAGLSAFLEEMLRFGNYRINNSIEKLK</sequence>
<dbReference type="PRINTS" id="PR00033">
    <property type="entry name" value="HTHASNC"/>
</dbReference>
<dbReference type="Pfam" id="PF13404">
    <property type="entry name" value="HTH_AsnC-type"/>
    <property type="match status" value="1"/>
</dbReference>
<evidence type="ECO:0000313" key="5">
    <source>
        <dbReference type="EMBL" id="RJX37439.1"/>
    </source>
</evidence>
<dbReference type="OrthoDB" id="34294at2"/>
<organism evidence="5 6">
    <name type="scientific">Paenibacillus pinisoli</name>
    <dbReference type="NCBI Taxonomy" id="1276110"/>
    <lineage>
        <taxon>Bacteria</taxon>
        <taxon>Bacillati</taxon>
        <taxon>Bacillota</taxon>
        <taxon>Bacilli</taxon>
        <taxon>Bacillales</taxon>
        <taxon>Paenibacillaceae</taxon>
        <taxon>Paenibacillus</taxon>
    </lineage>
</organism>
<dbReference type="InterPro" id="IPR019888">
    <property type="entry name" value="Tscrpt_reg_AsnC-like"/>
</dbReference>
<name>A0A3A6PH23_9BACL</name>
<evidence type="ECO:0000256" key="2">
    <source>
        <dbReference type="ARBA" id="ARBA00023125"/>
    </source>
</evidence>
<dbReference type="InterPro" id="IPR011008">
    <property type="entry name" value="Dimeric_a/b-barrel"/>
</dbReference>
<feature type="domain" description="HTH asnC-type" evidence="4">
    <location>
        <begin position="2"/>
        <end position="63"/>
    </location>
</feature>
<dbReference type="Gene3D" id="3.30.70.920">
    <property type="match status" value="1"/>
</dbReference>
<comment type="caution">
    <text evidence="5">The sequence shown here is derived from an EMBL/GenBank/DDBJ whole genome shotgun (WGS) entry which is preliminary data.</text>
</comment>
<dbReference type="Pfam" id="PF01037">
    <property type="entry name" value="AsnC_trans_reg"/>
    <property type="match status" value="1"/>
</dbReference>
<dbReference type="GO" id="GO:0005829">
    <property type="term" value="C:cytosol"/>
    <property type="evidence" value="ECO:0007669"/>
    <property type="project" value="TreeGrafter"/>
</dbReference>
<dbReference type="Gene3D" id="1.10.10.10">
    <property type="entry name" value="Winged helix-like DNA-binding domain superfamily/Winged helix DNA-binding domain"/>
    <property type="match status" value="1"/>
</dbReference>
<keyword evidence="1" id="KW-0805">Transcription regulation</keyword>
<keyword evidence="2" id="KW-0238">DNA-binding</keyword>
<dbReference type="PANTHER" id="PTHR30154:SF55">
    <property type="entry name" value="HTH-TYPE TRANSCRIPTIONAL REGULATOR LRPB"/>
    <property type="match status" value="1"/>
</dbReference>
<dbReference type="SUPFAM" id="SSF54909">
    <property type="entry name" value="Dimeric alpha+beta barrel"/>
    <property type="match status" value="1"/>
</dbReference>
<dbReference type="InterPro" id="IPR036390">
    <property type="entry name" value="WH_DNA-bd_sf"/>
</dbReference>
<dbReference type="PANTHER" id="PTHR30154">
    <property type="entry name" value="LEUCINE-RESPONSIVE REGULATORY PROTEIN"/>
    <property type="match status" value="1"/>
</dbReference>
<keyword evidence="6" id="KW-1185">Reference proteome</keyword>